<evidence type="ECO:0000256" key="3">
    <source>
        <dbReference type="ARBA" id="ARBA00022741"/>
    </source>
</evidence>
<evidence type="ECO:0000256" key="7">
    <source>
        <dbReference type="HAMAP-Rule" id="MF_03147"/>
    </source>
</evidence>
<evidence type="ECO:0000313" key="10">
    <source>
        <dbReference type="EMBL" id="GHJ84170.1"/>
    </source>
</evidence>
<dbReference type="GO" id="GO:0005739">
    <property type="term" value="C:mitochondrion"/>
    <property type="evidence" value="ECO:0007669"/>
    <property type="project" value="UniProtKB-SubCell"/>
</dbReference>
<keyword evidence="5 7" id="KW-0648">Protein biosynthesis</keyword>
<keyword evidence="2 7" id="KW-0436">Ligase</keyword>
<comment type="function">
    <text evidence="7">Allows the formation of correctly charged Gln-tRNA(Gln) through the transamidation of misacylated Glu-tRNA(Gln) in the mitochondria. The reaction takes place in the presence of glutamine and ATP through an activated gamma-phospho-Glu-tRNA(Gln).</text>
</comment>
<evidence type="ECO:0000256" key="5">
    <source>
        <dbReference type="ARBA" id="ARBA00022917"/>
    </source>
</evidence>
<dbReference type="InterPro" id="IPR006075">
    <property type="entry name" value="Asn/Gln-tRNA_Trfase_suB/E_cat"/>
</dbReference>
<comment type="catalytic activity">
    <reaction evidence="6 7">
        <text>L-glutamyl-tRNA(Gln) + L-glutamine + ATP + H2O = L-glutaminyl-tRNA(Gln) + L-glutamate + ADP + phosphate + H(+)</text>
        <dbReference type="Rhea" id="RHEA:17521"/>
        <dbReference type="Rhea" id="RHEA-COMP:9681"/>
        <dbReference type="Rhea" id="RHEA-COMP:9684"/>
        <dbReference type="ChEBI" id="CHEBI:15377"/>
        <dbReference type="ChEBI" id="CHEBI:15378"/>
        <dbReference type="ChEBI" id="CHEBI:29985"/>
        <dbReference type="ChEBI" id="CHEBI:30616"/>
        <dbReference type="ChEBI" id="CHEBI:43474"/>
        <dbReference type="ChEBI" id="CHEBI:58359"/>
        <dbReference type="ChEBI" id="CHEBI:78520"/>
        <dbReference type="ChEBI" id="CHEBI:78521"/>
        <dbReference type="ChEBI" id="CHEBI:456216"/>
    </reaction>
</comment>
<dbReference type="InterPro" id="IPR023168">
    <property type="entry name" value="GatB_Yqey_C_2"/>
</dbReference>
<dbReference type="GO" id="GO:0030956">
    <property type="term" value="C:glutamyl-tRNA(Gln) amidotransferase complex"/>
    <property type="evidence" value="ECO:0007669"/>
    <property type="project" value="UniProtKB-UniRule"/>
</dbReference>
<comment type="subunit">
    <text evidence="7">Subunit of the heterotrimeric GatCAB amidotransferase (AdT) complex, composed of A, B and C subunits.</text>
</comment>
<dbReference type="InterPro" id="IPR017959">
    <property type="entry name" value="Asn/Gln-tRNA_amidoTrfase_suB/E"/>
</dbReference>
<name>A0A8H3TN76_9TREE</name>
<dbReference type="NCBIfam" id="TIGR00133">
    <property type="entry name" value="gatB"/>
    <property type="match status" value="1"/>
</dbReference>
<feature type="domain" description="Asn/Gln amidotransferase" evidence="9">
    <location>
        <begin position="397"/>
        <end position="552"/>
    </location>
</feature>
<dbReference type="SMART" id="SM00845">
    <property type="entry name" value="GatB_Yqey"/>
    <property type="match status" value="1"/>
</dbReference>
<dbReference type="GO" id="GO:0005524">
    <property type="term" value="F:ATP binding"/>
    <property type="evidence" value="ECO:0007669"/>
    <property type="project" value="UniProtKB-KW"/>
</dbReference>
<dbReference type="GO" id="GO:0070681">
    <property type="term" value="P:glutaminyl-tRNAGln biosynthesis via transamidation"/>
    <property type="evidence" value="ECO:0007669"/>
    <property type="project" value="UniProtKB-UniRule"/>
</dbReference>
<keyword evidence="11" id="KW-1185">Reference proteome</keyword>
<evidence type="ECO:0000256" key="1">
    <source>
        <dbReference type="ARBA" id="ARBA00005306"/>
    </source>
</evidence>
<dbReference type="PANTHER" id="PTHR11659:SF0">
    <property type="entry name" value="GLUTAMYL-TRNA(GLN) AMIDOTRANSFERASE SUBUNIT B, MITOCHONDRIAL"/>
    <property type="match status" value="1"/>
</dbReference>
<dbReference type="NCBIfam" id="NF004014">
    <property type="entry name" value="PRK05477.1-4"/>
    <property type="match status" value="1"/>
</dbReference>
<accession>A0A8H3TN76</accession>
<dbReference type="EC" id="6.3.5.-" evidence="7"/>
<proteinExistence type="inferred from homology"/>
<evidence type="ECO:0000256" key="4">
    <source>
        <dbReference type="ARBA" id="ARBA00022840"/>
    </source>
</evidence>
<feature type="region of interest" description="Disordered" evidence="8">
    <location>
        <begin position="33"/>
        <end position="54"/>
    </location>
</feature>
<dbReference type="Proteomes" id="UP000620104">
    <property type="component" value="Unassembled WGS sequence"/>
</dbReference>
<feature type="region of interest" description="Disordered" evidence="8">
    <location>
        <begin position="1"/>
        <end position="21"/>
    </location>
</feature>
<dbReference type="AlphaFoldDB" id="A0A8H3TN76"/>
<evidence type="ECO:0000256" key="8">
    <source>
        <dbReference type="SAM" id="MobiDB-lite"/>
    </source>
</evidence>
<comment type="subcellular location">
    <subcellularLocation>
        <location evidence="7">Mitochondrion</location>
    </subcellularLocation>
</comment>
<keyword evidence="3 7" id="KW-0547">Nucleotide-binding</keyword>
<dbReference type="InterPro" id="IPR017958">
    <property type="entry name" value="Gln-tRNA_amidoTrfase_suB_CS"/>
</dbReference>
<dbReference type="GO" id="GO:0032543">
    <property type="term" value="P:mitochondrial translation"/>
    <property type="evidence" value="ECO:0007669"/>
    <property type="project" value="UniProtKB-UniRule"/>
</dbReference>
<feature type="compositionally biased region" description="Basic and acidic residues" evidence="8">
    <location>
        <begin position="1"/>
        <end position="14"/>
    </location>
</feature>
<organism evidence="10 11">
    <name type="scientific">Naganishia liquefaciens</name>
    <dbReference type="NCBI Taxonomy" id="104408"/>
    <lineage>
        <taxon>Eukaryota</taxon>
        <taxon>Fungi</taxon>
        <taxon>Dikarya</taxon>
        <taxon>Basidiomycota</taxon>
        <taxon>Agaricomycotina</taxon>
        <taxon>Tremellomycetes</taxon>
        <taxon>Filobasidiales</taxon>
        <taxon>Filobasidiaceae</taxon>
        <taxon>Naganishia</taxon>
    </lineage>
</organism>
<evidence type="ECO:0000259" key="9">
    <source>
        <dbReference type="SMART" id="SM00845"/>
    </source>
</evidence>
<dbReference type="PANTHER" id="PTHR11659">
    <property type="entry name" value="GLUTAMYL-TRNA GLN AMIDOTRANSFERASE SUBUNIT B MITOCHONDRIAL AND PROKARYOTIC PET112-RELATED"/>
    <property type="match status" value="1"/>
</dbReference>
<protein>
    <recommendedName>
        <fullName evidence="7">Glutamyl-tRNA(Gln) amidotransferase subunit B, mitochondrial</fullName>
        <shortName evidence="7">Glu-AdT subunit B</shortName>
        <ecNumber evidence="7">6.3.5.-</ecNumber>
    </recommendedName>
</protein>
<dbReference type="Pfam" id="PF02934">
    <property type="entry name" value="GatB_N"/>
    <property type="match status" value="1"/>
</dbReference>
<dbReference type="InterPro" id="IPR003789">
    <property type="entry name" value="Asn/Gln_tRNA_amidoTrase-B-like"/>
</dbReference>
<dbReference type="EMBL" id="BLZA01000007">
    <property type="protein sequence ID" value="GHJ84170.1"/>
    <property type="molecule type" value="Genomic_DNA"/>
</dbReference>
<evidence type="ECO:0000313" key="11">
    <source>
        <dbReference type="Proteomes" id="UP000620104"/>
    </source>
</evidence>
<keyword evidence="4 7" id="KW-0067">ATP-binding</keyword>
<dbReference type="Gene3D" id="1.10.10.410">
    <property type="match status" value="1"/>
</dbReference>
<dbReference type="InterPro" id="IPR014746">
    <property type="entry name" value="Gln_synth/guanido_kin_cat_dom"/>
</dbReference>
<dbReference type="Pfam" id="PF02637">
    <property type="entry name" value="GatB_Yqey"/>
    <property type="match status" value="1"/>
</dbReference>
<dbReference type="OrthoDB" id="1722066at2759"/>
<reference evidence="10" key="1">
    <citation type="submission" date="2020-07" db="EMBL/GenBank/DDBJ databases">
        <title>Draft Genome Sequence of a Deep-Sea Yeast, Naganishia (Cryptococcus) liquefaciens strain N6.</title>
        <authorList>
            <person name="Han Y.W."/>
            <person name="Kajitani R."/>
            <person name="Morimoto H."/>
            <person name="Parhat M."/>
            <person name="Tsubouchi H."/>
            <person name="Bakenova O."/>
            <person name="Ogata M."/>
            <person name="Argunhan B."/>
            <person name="Aoki R."/>
            <person name="Kajiwara S."/>
            <person name="Itoh T."/>
            <person name="Iwasaki H."/>
        </authorList>
    </citation>
    <scope>NUCLEOTIDE SEQUENCE</scope>
    <source>
        <strain evidence="10">N6</strain>
    </source>
</reference>
<comment type="similarity">
    <text evidence="1 7">Belongs to the GatB/GatE family. GatB subfamily.</text>
</comment>
<keyword evidence="7" id="KW-0496">Mitochondrion</keyword>
<evidence type="ECO:0000256" key="2">
    <source>
        <dbReference type="ARBA" id="ARBA00022598"/>
    </source>
</evidence>
<dbReference type="GO" id="GO:0050567">
    <property type="term" value="F:glutaminyl-tRNA synthase (glutamine-hydrolyzing) activity"/>
    <property type="evidence" value="ECO:0007669"/>
    <property type="project" value="UniProtKB-UniRule"/>
</dbReference>
<dbReference type="SUPFAM" id="SSF55931">
    <property type="entry name" value="Glutamine synthetase/guanido kinase"/>
    <property type="match status" value="1"/>
</dbReference>
<sequence>MPMAGHHESLHHEFYPQSRAGRPRAFANSSIKFSQTDASSHNKSSPATKTDQISRSQYENVDLTGWETIIGLEIHAQLKTSRKLFSSAETSWEAEPNTSIVPFDAAFPGTLPVLNRKAVDLTLRTALSLNCNINPRSTFDRKHYFYHDIPASYQITQHYNPIATNGYIEIEQGGTACETLRVRIQQIQIEQDTAKTTRMPSGKVFVDLNRAGSGLMEIVTEADMRSPEQAASFIKKLQSILRRLGASDGDMEKGSMRVDANVSIHRVGTPYATRCEIKNLNSVRFMQQALDYERRRHVWHYMNSPDLPLDQETRGFNEVSGTTHTLRTKEDAEDYRYMPDPNLPPVTIAESYLAMLAKDLPELLDAARRRLTAQYGITPTDAETLWNMDEINGEGITYFEQVVCGSIEGERTLDGKKACNWITHELLGQLAQRGEVWHIERFHATRMRELLQLIEDGDLTGTAGKNLLRHILNNDHDMRDLSTVARELGLVSQSGDELQELCKAVIEKMPKEVASVRKGKVNVLMRLVGQVMKDSKGTADAKKAKEILTKLVENITA</sequence>
<comment type="caution">
    <text evidence="10">The sequence shown here is derived from an EMBL/GenBank/DDBJ whole genome shotgun (WGS) entry which is preliminary data.</text>
</comment>
<dbReference type="PROSITE" id="PS01234">
    <property type="entry name" value="GATB"/>
    <property type="match status" value="1"/>
</dbReference>
<dbReference type="HAMAP" id="MF_00121">
    <property type="entry name" value="GatB"/>
    <property type="match status" value="1"/>
</dbReference>
<dbReference type="NCBIfam" id="NF004012">
    <property type="entry name" value="PRK05477.1-2"/>
    <property type="match status" value="1"/>
</dbReference>
<evidence type="ECO:0000256" key="6">
    <source>
        <dbReference type="ARBA" id="ARBA00047913"/>
    </source>
</evidence>
<dbReference type="InterPro" id="IPR004413">
    <property type="entry name" value="GatB"/>
</dbReference>
<dbReference type="InterPro" id="IPR018027">
    <property type="entry name" value="Asn/Gln_amidotransferase"/>
</dbReference>
<gene>
    <name evidence="10" type="ORF">NliqN6_0572</name>
</gene>
<dbReference type="SUPFAM" id="SSF89095">
    <property type="entry name" value="GatB/YqeY motif"/>
    <property type="match status" value="1"/>
</dbReference>